<dbReference type="SUPFAM" id="SSF143081">
    <property type="entry name" value="BB1717-like"/>
    <property type="match status" value="1"/>
</dbReference>
<evidence type="ECO:0000256" key="2">
    <source>
        <dbReference type="ARBA" id="ARBA00022670"/>
    </source>
</evidence>
<dbReference type="EMBL" id="BGZH01000002">
    <property type="protein sequence ID" value="GBO85110.1"/>
    <property type="molecule type" value="Genomic_DNA"/>
</dbReference>
<dbReference type="AlphaFoldDB" id="A0A5M3PQC4"/>
<reference evidence="9 10" key="1">
    <citation type="journal article" date="2019" name="J. Gen. Appl. Microbiol.">
        <title>Aerobic degradation of cis-dichloroethene by the marine bacterium Marinobacter salsuginis strain 5N-3.</title>
        <authorList>
            <person name="Inoue Y."/>
            <person name="Fukunaga Y."/>
            <person name="Katsumata H."/>
            <person name="Ohji S."/>
            <person name="Hosoyama A."/>
            <person name="Mori K."/>
            <person name="Ando K."/>
        </authorList>
    </citation>
    <scope>NUCLEOTIDE SEQUENCE [LARGE SCALE GENOMIC DNA]</scope>
    <source>
        <strain evidence="9 10">5N-3</strain>
    </source>
</reference>
<protein>
    <recommendedName>
        <fullName evidence="8">Abasic site processing protein</fullName>
        <ecNumber evidence="8">3.4.-.-</ecNumber>
    </recommendedName>
</protein>
<dbReference type="GO" id="GO:0008233">
    <property type="term" value="F:peptidase activity"/>
    <property type="evidence" value="ECO:0007669"/>
    <property type="project" value="UniProtKB-KW"/>
</dbReference>
<dbReference type="Proteomes" id="UP000340077">
    <property type="component" value="Unassembled WGS sequence"/>
</dbReference>
<organism evidence="9 10">
    <name type="scientific">Marinobacter salsuginis</name>
    <dbReference type="NCBI Taxonomy" id="418719"/>
    <lineage>
        <taxon>Bacteria</taxon>
        <taxon>Pseudomonadati</taxon>
        <taxon>Pseudomonadota</taxon>
        <taxon>Gammaproteobacteria</taxon>
        <taxon>Pseudomonadales</taxon>
        <taxon>Marinobacteraceae</taxon>
        <taxon>Marinobacter</taxon>
    </lineage>
</organism>
<evidence type="ECO:0000313" key="10">
    <source>
        <dbReference type="Proteomes" id="UP000340077"/>
    </source>
</evidence>
<keyword evidence="10" id="KW-1185">Reference proteome</keyword>
<keyword evidence="3" id="KW-0227">DNA damage</keyword>
<evidence type="ECO:0000256" key="4">
    <source>
        <dbReference type="ARBA" id="ARBA00022801"/>
    </source>
</evidence>
<dbReference type="GO" id="GO:0016829">
    <property type="term" value="F:lyase activity"/>
    <property type="evidence" value="ECO:0007669"/>
    <property type="project" value="UniProtKB-KW"/>
</dbReference>
<keyword evidence="2 8" id="KW-0645">Protease</keyword>
<evidence type="ECO:0000256" key="1">
    <source>
        <dbReference type="ARBA" id="ARBA00008136"/>
    </source>
</evidence>
<keyword evidence="4 8" id="KW-0378">Hydrolase</keyword>
<evidence type="ECO:0000256" key="6">
    <source>
        <dbReference type="ARBA" id="ARBA00023125"/>
    </source>
</evidence>
<dbReference type="InterPro" id="IPR003738">
    <property type="entry name" value="SRAP"/>
</dbReference>
<dbReference type="Pfam" id="PF02586">
    <property type="entry name" value="SRAP"/>
    <property type="match status" value="1"/>
</dbReference>
<dbReference type="GO" id="GO:0006508">
    <property type="term" value="P:proteolysis"/>
    <property type="evidence" value="ECO:0007669"/>
    <property type="project" value="UniProtKB-KW"/>
</dbReference>
<dbReference type="Gene3D" id="3.90.1680.10">
    <property type="entry name" value="SOS response associated peptidase-like"/>
    <property type="match status" value="1"/>
</dbReference>
<evidence type="ECO:0000256" key="8">
    <source>
        <dbReference type="RuleBase" id="RU364100"/>
    </source>
</evidence>
<evidence type="ECO:0000256" key="3">
    <source>
        <dbReference type="ARBA" id="ARBA00022763"/>
    </source>
</evidence>
<dbReference type="GO" id="GO:0106300">
    <property type="term" value="P:protein-DNA covalent cross-linking repair"/>
    <property type="evidence" value="ECO:0007669"/>
    <property type="project" value="InterPro"/>
</dbReference>
<accession>A0A5M3PQC4</accession>
<dbReference type="PANTHER" id="PTHR13604">
    <property type="entry name" value="DC12-RELATED"/>
    <property type="match status" value="1"/>
</dbReference>
<evidence type="ECO:0000256" key="7">
    <source>
        <dbReference type="ARBA" id="ARBA00023239"/>
    </source>
</evidence>
<dbReference type="PANTHER" id="PTHR13604:SF0">
    <property type="entry name" value="ABASIC SITE PROCESSING PROTEIN HMCES"/>
    <property type="match status" value="1"/>
</dbReference>
<proteinExistence type="inferred from homology"/>
<dbReference type="EC" id="3.4.-.-" evidence="8"/>
<comment type="similarity">
    <text evidence="1 8">Belongs to the SOS response-associated peptidase family.</text>
</comment>
<keyword evidence="7" id="KW-0456">Lyase</keyword>
<name>A0A5M3PQC4_9GAMM</name>
<dbReference type="InterPro" id="IPR036590">
    <property type="entry name" value="SRAP-like"/>
</dbReference>
<comment type="caution">
    <text evidence="9">The sequence shown here is derived from an EMBL/GenBank/DDBJ whole genome shotgun (WGS) entry which is preliminary data.</text>
</comment>
<evidence type="ECO:0000256" key="5">
    <source>
        <dbReference type="ARBA" id="ARBA00023124"/>
    </source>
</evidence>
<keyword evidence="5" id="KW-0190">Covalent protein-DNA linkage</keyword>
<dbReference type="GO" id="GO:0003697">
    <property type="term" value="F:single-stranded DNA binding"/>
    <property type="evidence" value="ECO:0007669"/>
    <property type="project" value="InterPro"/>
</dbReference>
<keyword evidence="6" id="KW-0238">DNA-binding</keyword>
<gene>
    <name evidence="9" type="ORF">MS5N3_25610</name>
</gene>
<evidence type="ECO:0000313" key="9">
    <source>
        <dbReference type="EMBL" id="GBO85110.1"/>
    </source>
</evidence>
<sequence>MYGGGHFVHVLATGTLGADLGDFDLPVANFNSVGYFQHLLRLTKYEPAGSHEDRSPLNPGQEAADTMCGRFTFYTPPDTLILEFFPEGMEVDGRFNPSYNIPPGTGIPMIRMSMNGSLIMAHSHWGFRPSWADEKAPAPINARAETAATSKYFRDAFAHHRCLIPANGWYEWQQSEQGKTPYYITPSDTGENPAIFFAGLWTPREGDETTACAIITEPASESLKHIHDRQPVVLHPGCLRDWLNPEISDRTRIRAVTHRLDPEHLKAVPVSQEVNNPRHDRPDLIRET</sequence>